<evidence type="ECO:0000256" key="1">
    <source>
        <dbReference type="SAM" id="Phobius"/>
    </source>
</evidence>
<dbReference type="Proteomes" id="UP000426235">
    <property type="component" value="Chromosome"/>
</dbReference>
<keyword evidence="1" id="KW-1133">Transmembrane helix</keyword>
<dbReference type="EMBL" id="CP046621">
    <property type="protein sequence ID" value="QGW77779.1"/>
    <property type="molecule type" value="Genomic_DNA"/>
</dbReference>
<evidence type="ECO:0008006" key="4">
    <source>
        <dbReference type="Google" id="ProtNLM"/>
    </source>
</evidence>
<keyword evidence="1" id="KW-0812">Transmembrane</keyword>
<feature type="transmembrane region" description="Helical" evidence="1">
    <location>
        <begin position="39"/>
        <end position="59"/>
    </location>
</feature>
<protein>
    <recommendedName>
        <fullName evidence="4">DUF4760 domain-containing protein</fullName>
    </recommendedName>
</protein>
<evidence type="ECO:0000313" key="2">
    <source>
        <dbReference type="EMBL" id="QGW77779.1"/>
    </source>
</evidence>
<reference evidence="2" key="1">
    <citation type="submission" date="2019-12" db="EMBL/GenBank/DDBJ databases">
        <title>Hybrid Genome Assemblies of two High G+C Isolates from Undergraduate Microbiology Courses.</title>
        <authorList>
            <person name="Ne Ville C.J."/>
            <person name="Enright D."/>
            <person name="Hernandez I."/>
            <person name="Dodsworth J."/>
            <person name="Orwin P.M."/>
        </authorList>
    </citation>
    <scope>NUCLEOTIDE SEQUENCE [LARGE SCALE GENOMIC DNA]</scope>
    <source>
        <strain evidence="2">Neo</strain>
    </source>
</reference>
<accession>A0A6I6GXQ7</accession>
<proteinExistence type="predicted"/>
<keyword evidence="1" id="KW-0472">Membrane</keyword>
<name>A0A6I6GXQ7_9PSED</name>
<evidence type="ECO:0000313" key="3">
    <source>
        <dbReference type="Proteomes" id="UP000426235"/>
    </source>
</evidence>
<organism evidence="2 3">
    <name type="scientific">Pseudomonas alkylphenolica</name>
    <dbReference type="NCBI Taxonomy" id="237609"/>
    <lineage>
        <taxon>Bacteria</taxon>
        <taxon>Pseudomonadati</taxon>
        <taxon>Pseudomonadota</taxon>
        <taxon>Gammaproteobacteria</taxon>
        <taxon>Pseudomonadales</taxon>
        <taxon>Pseudomonadaceae</taxon>
        <taxon>Pseudomonas</taxon>
    </lineage>
</organism>
<dbReference type="AlphaFoldDB" id="A0A6I6GXQ7"/>
<sequence length="210" mass="23063">MKKSEIIALSAIVVGSFLTGVVWAPAISEPSKLKDVLEASSFIATILACGVAASALASWKHQFRYTERYARLATLKDAATDLHLYRGYLLAIGRACDTMLRGDLVEPELAKEIDDRRTTLLDTFAAYRKSWTSAVGFLTLAEESSYSGAPEVFLSLFMARSKEIYAAAEEALNSGCHKGYHEVFKASDTEAKELYARTVSFLDSLLSEKL</sequence>
<gene>
    <name evidence="2" type="ORF">GPJ81_14160</name>
</gene>
<feature type="transmembrane region" description="Helical" evidence="1">
    <location>
        <begin position="7"/>
        <end position="27"/>
    </location>
</feature>
<dbReference type="RefSeq" id="WP_157192751.1">
    <property type="nucleotide sequence ID" value="NZ_CP046621.1"/>
</dbReference>
<keyword evidence="3" id="KW-1185">Reference proteome</keyword>